<dbReference type="Proteomes" id="UP001497516">
    <property type="component" value="Chromosome 2"/>
</dbReference>
<feature type="domain" description="MATH" evidence="3">
    <location>
        <begin position="15"/>
        <end position="141"/>
    </location>
</feature>
<dbReference type="CDD" id="cd00121">
    <property type="entry name" value="MATH"/>
    <property type="match status" value="1"/>
</dbReference>
<evidence type="ECO:0000259" key="3">
    <source>
        <dbReference type="PROSITE" id="PS50144"/>
    </source>
</evidence>
<gene>
    <name evidence="4" type="ORF">LTRI10_LOCUS12991</name>
</gene>
<evidence type="ECO:0000313" key="4">
    <source>
        <dbReference type="EMBL" id="CAL1370897.1"/>
    </source>
</evidence>
<dbReference type="PANTHER" id="PTHR46236">
    <property type="entry name" value="TRAF-LIKE SUPERFAMILY PROTEIN"/>
    <property type="match status" value="1"/>
</dbReference>
<dbReference type="InterPro" id="IPR008974">
    <property type="entry name" value="TRAF-like"/>
</dbReference>
<evidence type="ECO:0000313" key="5">
    <source>
        <dbReference type="Proteomes" id="UP001497516"/>
    </source>
</evidence>
<accession>A0AAV2DC82</accession>
<dbReference type="EMBL" id="OZ034815">
    <property type="protein sequence ID" value="CAL1370897.1"/>
    <property type="molecule type" value="Genomic_DNA"/>
</dbReference>
<sequence>MEVAEERRKRAKEDTEKFTWTIPHFSKLNVNNLDSDIFAAGGRKWRIVLYPKAGGGRFISAYLRLVSSPPQAGCAPPIQCTLFRLTLVDQINCHSLTKVAEHEFVAGNLHSGFWPFVLHSQLYNPCKGFLVNDTVIFEAEVSKKGASLPGVARHCGSAQRTVADQPAVAANSPAEPEVQLVSRNLMAELASVASRMKSTAADEIANSSSCSGSSLLRKQKEELFRFLNKSLEDIHKSNSSNNVEEIALRIADETTDPIEQMILEDLVSEFKKSFFYIQNVHDAETFMVHAKHVEARLIHRGKQLSCLEAEVSRLGEEEMELDAKIQQLLACKAKIRDDKSSTIAEMEKLNLTASRELKELKQQSKRASENRSALAQFNAWWKILKENLGSRSG</sequence>
<dbReference type="SMART" id="SM00061">
    <property type="entry name" value="MATH"/>
    <property type="match status" value="1"/>
</dbReference>
<keyword evidence="5" id="KW-1185">Reference proteome</keyword>
<dbReference type="Gene3D" id="2.60.210.10">
    <property type="entry name" value="Apoptosis, Tumor Necrosis Factor Receptor Associated Protein 2, Chain A"/>
    <property type="match status" value="1"/>
</dbReference>
<reference evidence="4 5" key="1">
    <citation type="submission" date="2024-04" db="EMBL/GenBank/DDBJ databases">
        <authorList>
            <person name="Fracassetti M."/>
        </authorList>
    </citation>
    <scope>NUCLEOTIDE SEQUENCE [LARGE SCALE GENOMIC DNA]</scope>
</reference>
<dbReference type="InterPro" id="IPR050804">
    <property type="entry name" value="MCC"/>
</dbReference>
<organism evidence="4 5">
    <name type="scientific">Linum trigynum</name>
    <dbReference type="NCBI Taxonomy" id="586398"/>
    <lineage>
        <taxon>Eukaryota</taxon>
        <taxon>Viridiplantae</taxon>
        <taxon>Streptophyta</taxon>
        <taxon>Embryophyta</taxon>
        <taxon>Tracheophyta</taxon>
        <taxon>Spermatophyta</taxon>
        <taxon>Magnoliopsida</taxon>
        <taxon>eudicotyledons</taxon>
        <taxon>Gunneridae</taxon>
        <taxon>Pentapetalae</taxon>
        <taxon>rosids</taxon>
        <taxon>fabids</taxon>
        <taxon>Malpighiales</taxon>
        <taxon>Linaceae</taxon>
        <taxon>Linum</taxon>
    </lineage>
</organism>
<protein>
    <recommendedName>
        <fullName evidence="3">MATH domain-containing protein</fullName>
    </recommendedName>
</protein>
<dbReference type="SUPFAM" id="SSF49599">
    <property type="entry name" value="TRAF domain-like"/>
    <property type="match status" value="1"/>
</dbReference>
<dbReference type="PROSITE" id="PS50144">
    <property type="entry name" value="MATH"/>
    <property type="match status" value="1"/>
</dbReference>
<dbReference type="AlphaFoldDB" id="A0AAV2DC82"/>
<name>A0AAV2DC82_9ROSI</name>
<proteinExistence type="predicted"/>
<evidence type="ECO:0000256" key="1">
    <source>
        <dbReference type="ARBA" id="ARBA00023054"/>
    </source>
</evidence>
<keyword evidence="1 2" id="KW-0175">Coiled coil</keyword>
<dbReference type="InterPro" id="IPR002083">
    <property type="entry name" value="MATH/TRAF_dom"/>
</dbReference>
<dbReference type="PANTHER" id="PTHR46236:SF35">
    <property type="entry name" value="MATH DOMAIN-CONTAINING PROTEIN"/>
    <property type="match status" value="1"/>
</dbReference>
<dbReference type="Pfam" id="PF22486">
    <property type="entry name" value="MATH_2"/>
    <property type="match status" value="1"/>
</dbReference>
<feature type="coiled-coil region" evidence="2">
    <location>
        <begin position="304"/>
        <end position="370"/>
    </location>
</feature>
<evidence type="ECO:0000256" key="2">
    <source>
        <dbReference type="SAM" id="Coils"/>
    </source>
</evidence>